<dbReference type="AlphaFoldDB" id="A0A9P5TG10"/>
<organism evidence="2 3">
    <name type="scientific">Gymnopilus junonius</name>
    <name type="common">Spectacular rustgill mushroom</name>
    <name type="synonym">Gymnopilus spectabilis subsp. junonius</name>
    <dbReference type="NCBI Taxonomy" id="109634"/>
    <lineage>
        <taxon>Eukaryota</taxon>
        <taxon>Fungi</taxon>
        <taxon>Dikarya</taxon>
        <taxon>Basidiomycota</taxon>
        <taxon>Agaricomycotina</taxon>
        <taxon>Agaricomycetes</taxon>
        <taxon>Agaricomycetidae</taxon>
        <taxon>Agaricales</taxon>
        <taxon>Agaricineae</taxon>
        <taxon>Hymenogastraceae</taxon>
        <taxon>Gymnopilus</taxon>
    </lineage>
</organism>
<keyword evidence="3" id="KW-1185">Reference proteome</keyword>
<reference evidence="2" key="1">
    <citation type="submission" date="2020-11" db="EMBL/GenBank/DDBJ databases">
        <authorList>
            <consortium name="DOE Joint Genome Institute"/>
            <person name="Ahrendt S."/>
            <person name="Riley R."/>
            <person name="Andreopoulos W."/>
            <person name="LaButti K."/>
            <person name="Pangilinan J."/>
            <person name="Ruiz-duenas F.J."/>
            <person name="Barrasa J.M."/>
            <person name="Sanchez-Garcia M."/>
            <person name="Camarero S."/>
            <person name="Miyauchi S."/>
            <person name="Serrano A."/>
            <person name="Linde D."/>
            <person name="Babiker R."/>
            <person name="Drula E."/>
            <person name="Ayuso-Fernandez I."/>
            <person name="Pacheco R."/>
            <person name="Padilla G."/>
            <person name="Ferreira P."/>
            <person name="Barriuso J."/>
            <person name="Kellner H."/>
            <person name="Castanera R."/>
            <person name="Alfaro M."/>
            <person name="Ramirez L."/>
            <person name="Pisabarro A.G."/>
            <person name="Kuo A."/>
            <person name="Tritt A."/>
            <person name="Lipzen A."/>
            <person name="He G."/>
            <person name="Yan M."/>
            <person name="Ng V."/>
            <person name="Cullen D."/>
            <person name="Martin F."/>
            <person name="Rosso M.-N."/>
            <person name="Henrissat B."/>
            <person name="Hibbett D."/>
            <person name="Martinez A.T."/>
            <person name="Grigoriev I.V."/>
        </authorList>
    </citation>
    <scope>NUCLEOTIDE SEQUENCE</scope>
    <source>
        <strain evidence="2">AH 44721</strain>
    </source>
</reference>
<proteinExistence type="predicted"/>
<evidence type="ECO:0000313" key="3">
    <source>
        <dbReference type="Proteomes" id="UP000724874"/>
    </source>
</evidence>
<feature type="compositionally biased region" description="Acidic residues" evidence="1">
    <location>
        <begin position="28"/>
        <end position="38"/>
    </location>
</feature>
<dbReference type="EMBL" id="JADNYJ010000245">
    <property type="protein sequence ID" value="KAF8873180.1"/>
    <property type="molecule type" value="Genomic_DNA"/>
</dbReference>
<sequence length="175" mass="18836">MPNMICWFSELEVEAPLAPLEVPPPPPPEEEEEEEEDLPFAFGTSPERSTTVQCGFVLPLVGTMNTRRRKVVGTTASMVLEVGWVVEMECRVKRGAPGSKAGEPEPEGVGRGRRVATMALVAACFSAHSAVPPTRSLIKFSRADSFAGEAAHSERSLAGITALRNWDSEAIEISG</sequence>
<evidence type="ECO:0000256" key="1">
    <source>
        <dbReference type="SAM" id="MobiDB-lite"/>
    </source>
</evidence>
<feature type="region of interest" description="Disordered" evidence="1">
    <location>
        <begin position="17"/>
        <end position="47"/>
    </location>
</feature>
<gene>
    <name evidence="2" type="ORF">CPB84DRAFT_1798641</name>
</gene>
<evidence type="ECO:0000313" key="2">
    <source>
        <dbReference type="EMBL" id="KAF8873180.1"/>
    </source>
</evidence>
<protein>
    <submittedName>
        <fullName evidence="2">Uncharacterized protein</fullName>
    </submittedName>
</protein>
<dbReference type="Proteomes" id="UP000724874">
    <property type="component" value="Unassembled WGS sequence"/>
</dbReference>
<comment type="caution">
    <text evidence="2">The sequence shown here is derived from an EMBL/GenBank/DDBJ whole genome shotgun (WGS) entry which is preliminary data.</text>
</comment>
<accession>A0A9P5TG10</accession>
<name>A0A9P5TG10_GYMJU</name>